<dbReference type="PANTHER" id="PTHR30354">
    <property type="entry name" value="GNT FAMILY GLUCONATE TRANSPORTER"/>
    <property type="match status" value="1"/>
</dbReference>
<keyword evidence="2" id="KW-0472">Membrane</keyword>
<reference evidence="3 4" key="1">
    <citation type="submission" date="2019-11" db="EMBL/GenBank/DDBJ databases">
        <title>Agromyces kandeliae sp. nov., isolated from mangrove soil.</title>
        <authorList>
            <person name="Wang R."/>
        </authorList>
    </citation>
    <scope>NUCLEOTIDE SEQUENCE [LARGE SCALE GENOMIC DNA]</scope>
    <source>
        <strain evidence="3 4">JCM 11433</strain>
    </source>
</reference>
<comment type="caution">
    <text evidence="3">The sequence shown here is derived from an EMBL/GenBank/DDBJ whole genome shotgun (WGS) entry which is preliminary data.</text>
</comment>
<feature type="transmembrane region" description="Helical" evidence="2">
    <location>
        <begin position="274"/>
        <end position="300"/>
    </location>
</feature>
<dbReference type="PANTHER" id="PTHR30354:SF25">
    <property type="entry name" value="INNER MEMBRANE PERMEASE YGBN"/>
    <property type="match status" value="1"/>
</dbReference>
<sequence>MSTIALLAIAAGGIGLLLLLIIRFKVHAFLALLIVSVLVGLAAGLPLATIPATEDQPEQLGIIPAIVAGMGGTLGTVAILVALGAMLGKIIELSGGAESLAGRFTKILGPKRIAGALTAAALVLAIPVFFDVGFIVLVPIIYGFAKLAGVNPVKFGLPIAGIMLAVHVSIPPHPGIVGGAALLGADLGWITLIGLAVAVPLGVLSHFVSKWLNRRDFPMLAATAEAFRSFGAERDDLGGRGGGNGGGGAGGSSRGLTPTGATSVLTKTEAPPSAGMIVGLILTPLVMIGLGTVGATLLPAGDPVRDVLGFIGSPIFALLVTVLLAGYLLGTRRGWSAAHLAEVSESALGPAAVVILVTGAGGAFAKILTESGIGTALSESLLATGLPLLVLAFLVSLALRAAQGSATVAILTTSGLLAASVAEGGYTPLQIALLALAIAFGALGLSHVNDSGFWVVTRYLGLSVRDGLRSWTILTTVLGLAGFLLVSVAWGIVSAIGA</sequence>
<name>A0A6I3M8P7_9MICO</name>
<dbReference type="OrthoDB" id="4325159at2"/>
<keyword evidence="4" id="KW-1185">Reference proteome</keyword>
<protein>
    <submittedName>
        <fullName evidence="3">GntP family transporter</fullName>
    </submittedName>
</protein>
<dbReference type="RefSeq" id="WP_155051544.1">
    <property type="nucleotide sequence ID" value="NZ_BAAAIB010000007.1"/>
</dbReference>
<feature type="transmembrane region" description="Helical" evidence="2">
    <location>
        <begin position="429"/>
        <end position="448"/>
    </location>
</feature>
<feature type="transmembrane region" description="Helical" evidence="2">
    <location>
        <begin position="405"/>
        <end position="422"/>
    </location>
</feature>
<feature type="transmembrane region" description="Helical" evidence="2">
    <location>
        <begin position="468"/>
        <end position="493"/>
    </location>
</feature>
<dbReference type="InterPro" id="IPR003474">
    <property type="entry name" value="Glcn_transporter"/>
</dbReference>
<keyword evidence="2" id="KW-0812">Transmembrane</keyword>
<dbReference type="AlphaFoldDB" id="A0A6I3M8P7"/>
<feature type="transmembrane region" description="Helical" evidence="2">
    <location>
        <begin position="113"/>
        <end position="141"/>
    </location>
</feature>
<feature type="transmembrane region" description="Helical" evidence="2">
    <location>
        <begin position="6"/>
        <end position="22"/>
    </location>
</feature>
<feature type="region of interest" description="Disordered" evidence="1">
    <location>
        <begin position="238"/>
        <end position="265"/>
    </location>
</feature>
<dbReference type="PIRSF" id="PIRSF002746">
    <property type="entry name" value="Gluconate_transporter"/>
    <property type="match status" value="1"/>
</dbReference>
<evidence type="ECO:0000256" key="2">
    <source>
        <dbReference type="SAM" id="Phobius"/>
    </source>
</evidence>
<feature type="transmembrane region" description="Helical" evidence="2">
    <location>
        <begin position="29"/>
        <end position="50"/>
    </location>
</feature>
<feature type="transmembrane region" description="Helical" evidence="2">
    <location>
        <begin position="380"/>
        <end position="399"/>
    </location>
</feature>
<accession>A0A6I3M8P7</accession>
<feature type="compositionally biased region" description="Gly residues" evidence="1">
    <location>
        <begin position="239"/>
        <end position="253"/>
    </location>
</feature>
<gene>
    <name evidence="3" type="ORF">GJ743_08940</name>
</gene>
<evidence type="ECO:0000313" key="4">
    <source>
        <dbReference type="Proteomes" id="UP000433071"/>
    </source>
</evidence>
<feature type="transmembrane region" description="Helical" evidence="2">
    <location>
        <begin position="62"/>
        <end position="83"/>
    </location>
</feature>
<dbReference type="EMBL" id="WMLB01000022">
    <property type="protein sequence ID" value="MTH68492.1"/>
    <property type="molecule type" value="Genomic_DNA"/>
</dbReference>
<dbReference type="GO" id="GO:0005886">
    <property type="term" value="C:plasma membrane"/>
    <property type="evidence" value="ECO:0007669"/>
    <property type="project" value="TreeGrafter"/>
</dbReference>
<dbReference type="NCBIfam" id="NF007332">
    <property type="entry name" value="PRK09821.1"/>
    <property type="match status" value="1"/>
</dbReference>
<evidence type="ECO:0000256" key="1">
    <source>
        <dbReference type="SAM" id="MobiDB-lite"/>
    </source>
</evidence>
<feature type="transmembrane region" description="Helical" evidence="2">
    <location>
        <begin position="348"/>
        <end position="368"/>
    </location>
</feature>
<proteinExistence type="predicted"/>
<feature type="transmembrane region" description="Helical" evidence="2">
    <location>
        <begin position="182"/>
        <end position="208"/>
    </location>
</feature>
<dbReference type="Proteomes" id="UP000433071">
    <property type="component" value="Unassembled WGS sequence"/>
</dbReference>
<dbReference type="GO" id="GO:0015128">
    <property type="term" value="F:gluconate transmembrane transporter activity"/>
    <property type="evidence" value="ECO:0007669"/>
    <property type="project" value="InterPro"/>
</dbReference>
<evidence type="ECO:0000313" key="3">
    <source>
        <dbReference type="EMBL" id="MTH68492.1"/>
    </source>
</evidence>
<feature type="transmembrane region" description="Helical" evidence="2">
    <location>
        <begin position="307"/>
        <end position="328"/>
    </location>
</feature>
<organism evidence="3 4">
    <name type="scientific">Agromyces bracchium</name>
    <dbReference type="NCBI Taxonomy" id="88376"/>
    <lineage>
        <taxon>Bacteria</taxon>
        <taxon>Bacillati</taxon>
        <taxon>Actinomycetota</taxon>
        <taxon>Actinomycetes</taxon>
        <taxon>Micrococcales</taxon>
        <taxon>Microbacteriaceae</taxon>
        <taxon>Agromyces</taxon>
    </lineage>
</organism>
<dbReference type="Pfam" id="PF02447">
    <property type="entry name" value="GntP_permease"/>
    <property type="match status" value="2"/>
</dbReference>
<keyword evidence="2" id="KW-1133">Transmembrane helix</keyword>